<keyword evidence="2" id="KW-0812">Transmembrane</keyword>
<evidence type="ECO:0000313" key="3">
    <source>
        <dbReference type="EMBL" id="ASJ03329.1"/>
    </source>
</evidence>
<dbReference type="KEGG" id="tprf:A3L09_08695"/>
<evidence type="ECO:0000313" key="4">
    <source>
        <dbReference type="Proteomes" id="UP000250179"/>
    </source>
</evidence>
<feature type="transmembrane region" description="Helical" evidence="2">
    <location>
        <begin position="12"/>
        <end position="34"/>
    </location>
</feature>
<proteinExistence type="predicted"/>
<accession>A0A2Z2MCU8</accession>
<dbReference type="AlphaFoldDB" id="A0A2Z2MCU8"/>
<dbReference type="EMBL" id="CP014862">
    <property type="protein sequence ID" value="ASJ03329.1"/>
    <property type="molecule type" value="Genomic_DNA"/>
</dbReference>
<feature type="transmembrane region" description="Helical" evidence="2">
    <location>
        <begin position="46"/>
        <end position="65"/>
    </location>
</feature>
<evidence type="ECO:0000256" key="2">
    <source>
        <dbReference type="SAM" id="Phobius"/>
    </source>
</evidence>
<keyword evidence="2" id="KW-1133">Transmembrane helix</keyword>
<dbReference type="GeneID" id="33320490"/>
<keyword evidence="2" id="KW-0472">Membrane</keyword>
<evidence type="ECO:0000256" key="1">
    <source>
        <dbReference type="SAM" id="MobiDB-lite"/>
    </source>
</evidence>
<dbReference type="Proteomes" id="UP000250179">
    <property type="component" value="Chromosome"/>
</dbReference>
<name>A0A2Z2MCU8_THEPR</name>
<dbReference type="RefSeq" id="WP_088858586.1">
    <property type="nucleotide sequence ID" value="NZ_CP014862.1"/>
</dbReference>
<gene>
    <name evidence="3" type="ORF">A3L09_08695</name>
</gene>
<keyword evidence="4" id="KW-1185">Reference proteome</keyword>
<reference evidence="3 4" key="1">
    <citation type="submission" date="2016-03" db="EMBL/GenBank/DDBJ databases">
        <title>Complete genome sequence of Thermococcus profundus strain DT5432.</title>
        <authorList>
            <person name="Oger P.M."/>
        </authorList>
    </citation>
    <scope>NUCLEOTIDE SEQUENCE [LARGE SCALE GENOMIC DNA]</scope>
    <source>
        <strain evidence="3 4">DT 5432</strain>
    </source>
</reference>
<organism evidence="3 4">
    <name type="scientific">Thermococcus profundus</name>
    <dbReference type="NCBI Taxonomy" id="49899"/>
    <lineage>
        <taxon>Archaea</taxon>
        <taxon>Methanobacteriati</taxon>
        <taxon>Methanobacteriota</taxon>
        <taxon>Thermococci</taxon>
        <taxon>Thermococcales</taxon>
        <taxon>Thermococcaceae</taxon>
        <taxon>Thermococcus</taxon>
    </lineage>
</organism>
<dbReference type="OrthoDB" id="86175at2157"/>
<feature type="region of interest" description="Disordered" evidence="1">
    <location>
        <begin position="70"/>
        <end position="100"/>
    </location>
</feature>
<sequence length="100" mass="11316">MDEDRALKIIEYGIEALLIGWFTYLFAYQNYLLYRWHRGLPLPSKFPSLLLGIAAGAGFLAYELWKMKKTPSQSQAPVEKPSPEAAGETDETQDHNNPGE</sequence>
<protein>
    <submittedName>
        <fullName evidence="3">Uncharacterized protein</fullName>
    </submittedName>
</protein>